<dbReference type="InterPro" id="IPR051265">
    <property type="entry name" value="HIBADH-related_NP60_sf"/>
</dbReference>
<dbReference type="PANTHER" id="PTHR43580">
    <property type="entry name" value="OXIDOREDUCTASE GLYR1-RELATED"/>
    <property type="match status" value="1"/>
</dbReference>
<dbReference type="Pfam" id="PF14833">
    <property type="entry name" value="NAD_binding_11"/>
    <property type="match status" value="1"/>
</dbReference>
<accession>A0AAW0E268</accession>
<evidence type="ECO:0000313" key="5">
    <source>
        <dbReference type="EMBL" id="KAK7058515.1"/>
    </source>
</evidence>
<comment type="similarity">
    <text evidence="1">Belongs to the HIBADH-related family. NP60 subfamily.</text>
</comment>
<dbReference type="InterPro" id="IPR013328">
    <property type="entry name" value="6PGD_dom2"/>
</dbReference>
<comment type="caution">
    <text evidence="5">The sequence shown here is derived from an EMBL/GenBank/DDBJ whole genome shotgun (WGS) entry which is preliminary data.</text>
</comment>
<dbReference type="Gene3D" id="1.10.1040.10">
    <property type="entry name" value="N-(1-d-carboxylethyl)-l-norvaline Dehydrogenase, domain 2"/>
    <property type="match status" value="1"/>
</dbReference>
<dbReference type="PANTHER" id="PTHR43580:SF8">
    <property type="entry name" value="6-PHOSPHOGLUCONATE DEHYDROGENASE NADP-BINDING DOMAIN-CONTAINING PROTEIN-RELATED"/>
    <property type="match status" value="1"/>
</dbReference>
<reference evidence="5 6" key="1">
    <citation type="submission" date="2024-01" db="EMBL/GenBank/DDBJ databases">
        <title>A draft genome for a cacao thread blight-causing isolate of Paramarasmius palmivorus.</title>
        <authorList>
            <person name="Baruah I.K."/>
            <person name="Bukari Y."/>
            <person name="Amoako-Attah I."/>
            <person name="Meinhardt L.W."/>
            <person name="Bailey B.A."/>
            <person name="Cohen S.P."/>
        </authorList>
    </citation>
    <scope>NUCLEOTIDE SEQUENCE [LARGE SCALE GENOMIC DNA]</scope>
    <source>
        <strain evidence="5 6">GH-12</strain>
    </source>
</reference>
<feature type="region of interest" description="Disordered" evidence="2">
    <location>
        <begin position="1"/>
        <end position="21"/>
    </location>
</feature>
<proteinExistence type="inferred from homology"/>
<gene>
    <name evidence="5" type="ORF">VNI00_002149</name>
</gene>
<dbReference type="SUPFAM" id="SSF51735">
    <property type="entry name" value="NAD(P)-binding Rossmann-fold domains"/>
    <property type="match status" value="1"/>
</dbReference>
<evidence type="ECO:0000313" key="6">
    <source>
        <dbReference type="Proteomes" id="UP001383192"/>
    </source>
</evidence>
<dbReference type="Pfam" id="PF03446">
    <property type="entry name" value="NAD_binding_2"/>
    <property type="match status" value="1"/>
</dbReference>
<dbReference type="EMBL" id="JAYKXP010000005">
    <property type="protein sequence ID" value="KAK7058515.1"/>
    <property type="molecule type" value="Genomic_DNA"/>
</dbReference>
<feature type="domain" description="6-phosphogluconate dehydrogenase NADP-binding" evidence="3">
    <location>
        <begin position="25"/>
        <end position="196"/>
    </location>
</feature>
<dbReference type="Gene3D" id="3.40.50.720">
    <property type="entry name" value="NAD(P)-binding Rossmann-like Domain"/>
    <property type="match status" value="1"/>
</dbReference>
<dbReference type="Proteomes" id="UP001383192">
    <property type="component" value="Unassembled WGS sequence"/>
</dbReference>
<keyword evidence="6" id="KW-1185">Reference proteome</keyword>
<feature type="domain" description="3-hydroxyisobutyrate dehydrogenase-like NAD-binding" evidence="4">
    <location>
        <begin position="208"/>
        <end position="316"/>
    </location>
</feature>
<dbReference type="AlphaFoldDB" id="A0AAW0E268"/>
<dbReference type="GO" id="GO:0050661">
    <property type="term" value="F:NADP binding"/>
    <property type="evidence" value="ECO:0007669"/>
    <property type="project" value="InterPro"/>
</dbReference>
<dbReference type="InterPro" id="IPR008927">
    <property type="entry name" value="6-PGluconate_DH-like_C_sf"/>
</dbReference>
<sequence>MSSLQATHAQIPFSRPATPGGSPQQVGFVGIGAMGYFMARNLATRRAQAGQVPNPPVIIWNRTPEKSAKLAAELGPDRIRIAETLEEVATECDIIISCLANDTIVKNIYQDFAKALTDLPPVKNKIFVESSTIYPSLAGELDTMLSAIPHTHLITCPVFGTPAVADQANLLIIMAGDYRSKKEVAHLLVPAVGRKVIDLGENLEKAPTFKLIGNSVILGQLEILGEAFTLGEKAGIGGNLVNQLIKEIVPAPGTIAYADRMANDNFDGSVGFAINGGIKDASHIRRLTAELNAPMPAIDIAHQHLITARALHTAQKNEGKKVVDTLDWSGIVAGSRVAAGLDGFDSKKHLQNVQLELDD</sequence>
<evidence type="ECO:0000256" key="1">
    <source>
        <dbReference type="ARBA" id="ARBA00007598"/>
    </source>
</evidence>
<dbReference type="InterPro" id="IPR006115">
    <property type="entry name" value="6PGDH_NADP-bd"/>
</dbReference>
<protein>
    <recommendedName>
        <fullName evidence="7">NAD(P)-binding protein</fullName>
    </recommendedName>
</protein>
<name>A0AAW0E268_9AGAR</name>
<dbReference type="GO" id="GO:0051287">
    <property type="term" value="F:NAD binding"/>
    <property type="evidence" value="ECO:0007669"/>
    <property type="project" value="InterPro"/>
</dbReference>
<dbReference type="InterPro" id="IPR029154">
    <property type="entry name" value="HIBADH-like_NADP-bd"/>
</dbReference>
<evidence type="ECO:0008006" key="7">
    <source>
        <dbReference type="Google" id="ProtNLM"/>
    </source>
</evidence>
<organism evidence="5 6">
    <name type="scientific">Paramarasmius palmivorus</name>
    <dbReference type="NCBI Taxonomy" id="297713"/>
    <lineage>
        <taxon>Eukaryota</taxon>
        <taxon>Fungi</taxon>
        <taxon>Dikarya</taxon>
        <taxon>Basidiomycota</taxon>
        <taxon>Agaricomycotina</taxon>
        <taxon>Agaricomycetes</taxon>
        <taxon>Agaricomycetidae</taxon>
        <taxon>Agaricales</taxon>
        <taxon>Marasmiineae</taxon>
        <taxon>Marasmiaceae</taxon>
        <taxon>Paramarasmius</taxon>
    </lineage>
</organism>
<dbReference type="InterPro" id="IPR036291">
    <property type="entry name" value="NAD(P)-bd_dom_sf"/>
</dbReference>
<evidence type="ECO:0000259" key="4">
    <source>
        <dbReference type="Pfam" id="PF14833"/>
    </source>
</evidence>
<evidence type="ECO:0000256" key="2">
    <source>
        <dbReference type="SAM" id="MobiDB-lite"/>
    </source>
</evidence>
<dbReference type="SUPFAM" id="SSF48179">
    <property type="entry name" value="6-phosphogluconate dehydrogenase C-terminal domain-like"/>
    <property type="match status" value="1"/>
</dbReference>
<evidence type="ECO:0000259" key="3">
    <source>
        <dbReference type="Pfam" id="PF03446"/>
    </source>
</evidence>